<organism evidence="1 2">
    <name type="scientific">Galerina marginata (strain CBS 339.88)</name>
    <dbReference type="NCBI Taxonomy" id="685588"/>
    <lineage>
        <taxon>Eukaryota</taxon>
        <taxon>Fungi</taxon>
        <taxon>Dikarya</taxon>
        <taxon>Basidiomycota</taxon>
        <taxon>Agaricomycotina</taxon>
        <taxon>Agaricomycetes</taxon>
        <taxon>Agaricomycetidae</taxon>
        <taxon>Agaricales</taxon>
        <taxon>Agaricineae</taxon>
        <taxon>Strophariaceae</taxon>
        <taxon>Galerina</taxon>
    </lineage>
</organism>
<proteinExistence type="predicted"/>
<name>A0A067SIN6_GALM3</name>
<dbReference type="Proteomes" id="UP000027222">
    <property type="component" value="Unassembled WGS sequence"/>
</dbReference>
<protein>
    <submittedName>
        <fullName evidence="1">Uncharacterized protein</fullName>
    </submittedName>
</protein>
<evidence type="ECO:0000313" key="1">
    <source>
        <dbReference type="EMBL" id="KDR67574.1"/>
    </source>
</evidence>
<gene>
    <name evidence="1" type="ORF">GALMADRAFT_258252</name>
</gene>
<reference evidence="2" key="1">
    <citation type="journal article" date="2014" name="Proc. Natl. Acad. Sci. U.S.A.">
        <title>Extensive sampling of basidiomycete genomes demonstrates inadequacy of the white-rot/brown-rot paradigm for wood decay fungi.</title>
        <authorList>
            <person name="Riley R."/>
            <person name="Salamov A.A."/>
            <person name="Brown D.W."/>
            <person name="Nagy L.G."/>
            <person name="Floudas D."/>
            <person name="Held B.W."/>
            <person name="Levasseur A."/>
            <person name="Lombard V."/>
            <person name="Morin E."/>
            <person name="Otillar R."/>
            <person name="Lindquist E.A."/>
            <person name="Sun H."/>
            <person name="LaButti K.M."/>
            <person name="Schmutz J."/>
            <person name="Jabbour D."/>
            <person name="Luo H."/>
            <person name="Baker S.E."/>
            <person name="Pisabarro A.G."/>
            <person name="Walton J.D."/>
            <person name="Blanchette R.A."/>
            <person name="Henrissat B."/>
            <person name="Martin F."/>
            <person name="Cullen D."/>
            <person name="Hibbett D.S."/>
            <person name="Grigoriev I.V."/>
        </authorList>
    </citation>
    <scope>NUCLEOTIDE SEQUENCE [LARGE SCALE GENOMIC DNA]</scope>
    <source>
        <strain evidence="2">CBS 339.88</strain>
    </source>
</reference>
<evidence type="ECO:0000313" key="2">
    <source>
        <dbReference type="Proteomes" id="UP000027222"/>
    </source>
</evidence>
<dbReference type="OrthoDB" id="5582146at2759"/>
<keyword evidence="2" id="KW-1185">Reference proteome</keyword>
<dbReference type="HOGENOM" id="CLU_174961_0_0_1"/>
<sequence>MSNELPLHLFGTQAFLPALLSYIRNLASSTSLPLDHVIFQSILLCLIAGDKHLILRTPEEDVGLTVKLAVWVSQIPQTPPLSQLFDPSTVILVGI</sequence>
<accession>A0A067SIN6</accession>
<dbReference type="EMBL" id="KL142414">
    <property type="protein sequence ID" value="KDR67574.1"/>
    <property type="molecule type" value="Genomic_DNA"/>
</dbReference>
<dbReference type="AlphaFoldDB" id="A0A067SIN6"/>